<reference evidence="1 2" key="1">
    <citation type="journal article" date="2020" name="Nat. Food">
        <title>A phased Vanilla planifolia genome enables genetic improvement of flavour and production.</title>
        <authorList>
            <person name="Hasing T."/>
            <person name="Tang H."/>
            <person name="Brym M."/>
            <person name="Khazi F."/>
            <person name="Huang T."/>
            <person name="Chambers A.H."/>
        </authorList>
    </citation>
    <scope>NUCLEOTIDE SEQUENCE [LARGE SCALE GENOMIC DNA]</scope>
    <source>
        <tissue evidence="1">Leaf</tissue>
    </source>
</reference>
<accession>A0A835R7Z9</accession>
<dbReference type="OrthoDB" id="1902088at2759"/>
<protein>
    <submittedName>
        <fullName evidence="1">Uncharacterized protein</fullName>
    </submittedName>
</protein>
<comment type="caution">
    <text evidence="1">The sequence shown here is derived from an EMBL/GenBank/DDBJ whole genome shotgun (WGS) entry which is preliminary data.</text>
</comment>
<organism evidence="1 2">
    <name type="scientific">Vanilla planifolia</name>
    <name type="common">Vanilla</name>
    <dbReference type="NCBI Taxonomy" id="51239"/>
    <lineage>
        <taxon>Eukaryota</taxon>
        <taxon>Viridiplantae</taxon>
        <taxon>Streptophyta</taxon>
        <taxon>Embryophyta</taxon>
        <taxon>Tracheophyta</taxon>
        <taxon>Spermatophyta</taxon>
        <taxon>Magnoliopsida</taxon>
        <taxon>Liliopsida</taxon>
        <taxon>Asparagales</taxon>
        <taxon>Orchidaceae</taxon>
        <taxon>Vanilloideae</taxon>
        <taxon>Vanilleae</taxon>
        <taxon>Vanilla</taxon>
    </lineage>
</organism>
<dbReference type="Proteomes" id="UP000636800">
    <property type="component" value="Chromosome 5"/>
</dbReference>
<keyword evidence="2" id="KW-1185">Reference proteome</keyword>
<dbReference type="EMBL" id="JADCNL010000005">
    <property type="protein sequence ID" value="KAG0481062.1"/>
    <property type="molecule type" value="Genomic_DNA"/>
</dbReference>
<sequence length="183" mass="21605">MWEAGVGWVEEDRVPGEQIGGIIDAEIWEILSRVELLSECFRRLSVPCYGGAKGQWSANVRCLFMGVHCFDMERGLCHDTTNKDVQDLLHQTCQKNSQIHKYLITQLANVRQSREKARAPRPTSRFRLGARKAGRAGRVRRLEADYKWWPSSHVSFRKDSQWWWEWELRMMTHSSGQWWLWLK</sequence>
<evidence type="ECO:0000313" key="1">
    <source>
        <dbReference type="EMBL" id="KAG0481062.1"/>
    </source>
</evidence>
<proteinExistence type="predicted"/>
<evidence type="ECO:0000313" key="2">
    <source>
        <dbReference type="Proteomes" id="UP000636800"/>
    </source>
</evidence>
<name>A0A835R7Z9_VANPL</name>
<gene>
    <name evidence="1" type="ORF">HPP92_011920</name>
</gene>
<dbReference type="AlphaFoldDB" id="A0A835R7Z9"/>